<dbReference type="AlphaFoldDB" id="A0A2N9PEE0"/>
<evidence type="ECO:0000313" key="2">
    <source>
        <dbReference type="Proteomes" id="UP000238180"/>
    </source>
</evidence>
<organism evidence="1 2">
    <name type="scientific">Flavobacterium columnare</name>
    <dbReference type="NCBI Taxonomy" id="996"/>
    <lineage>
        <taxon>Bacteria</taxon>
        <taxon>Pseudomonadati</taxon>
        <taxon>Bacteroidota</taxon>
        <taxon>Flavobacteriia</taxon>
        <taxon>Flavobacteriales</taxon>
        <taxon>Flavobacteriaceae</taxon>
        <taxon>Flavobacterium</taxon>
    </lineage>
</organism>
<dbReference type="EMBL" id="OLKH01000179">
    <property type="protein sequence ID" value="SPE78736.1"/>
    <property type="molecule type" value="Genomic_DNA"/>
</dbReference>
<name>A0A2N9PEE0_9FLAO</name>
<gene>
    <name evidence="1" type="ORF">FLACOL_02754</name>
</gene>
<protein>
    <submittedName>
        <fullName evidence="1">Uncharacterized protein</fullName>
    </submittedName>
</protein>
<dbReference type="RefSeq" id="WP_105197148.1">
    <property type="nucleotide sequence ID" value="NZ_OLKH01000179.1"/>
</dbReference>
<evidence type="ECO:0000313" key="1">
    <source>
        <dbReference type="EMBL" id="SPE78736.1"/>
    </source>
</evidence>
<proteinExistence type="predicted"/>
<reference evidence="1 2" key="1">
    <citation type="submission" date="2018-02" db="EMBL/GenBank/DDBJ databases">
        <authorList>
            <person name="Cohen D.B."/>
            <person name="Kent A.D."/>
        </authorList>
    </citation>
    <scope>NUCLEOTIDE SEQUENCE [LARGE SCALE GENOMIC DNA]</scope>
    <source>
        <strain evidence="1">CIP109753</strain>
    </source>
</reference>
<sequence>MKIELKQEDIDFDVLASDELIEYISFKNEFPNEAEKAFIVFCNRFQQDVIKTAEIYSNKYGHNEVTALDIANCTFAKVWKYHSFDKSKRKIKDIDKAIKIWLHAIVFNELMKYGVKDTCSEPEEDDLSIVENVDDLVSLTVGEDSEKRKDLKIRLEIIERAMLGLSEKHKIIYLTYKAYENNGKNIPRIVGKKLREKLNLVQSSIQVYKKEATDHINNYLNSLNGNR</sequence>
<accession>A0A2N9PEE0</accession>
<dbReference type="Proteomes" id="UP000238180">
    <property type="component" value="Unassembled WGS sequence"/>
</dbReference>